<reference evidence="3" key="1">
    <citation type="journal article" date="2019" name="Curr. Biol.">
        <title>Genome Sequence of Striga asiatica Provides Insight into the Evolution of Plant Parasitism.</title>
        <authorList>
            <person name="Yoshida S."/>
            <person name="Kim S."/>
            <person name="Wafula E.K."/>
            <person name="Tanskanen J."/>
            <person name="Kim Y.M."/>
            <person name="Honaas L."/>
            <person name="Yang Z."/>
            <person name="Spallek T."/>
            <person name="Conn C.E."/>
            <person name="Ichihashi Y."/>
            <person name="Cheong K."/>
            <person name="Cui S."/>
            <person name="Der J.P."/>
            <person name="Gundlach H."/>
            <person name="Jiao Y."/>
            <person name="Hori C."/>
            <person name="Ishida J.K."/>
            <person name="Kasahara H."/>
            <person name="Kiba T."/>
            <person name="Kim M.S."/>
            <person name="Koo N."/>
            <person name="Laohavisit A."/>
            <person name="Lee Y.H."/>
            <person name="Lumba S."/>
            <person name="McCourt P."/>
            <person name="Mortimer J.C."/>
            <person name="Mutuku J.M."/>
            <person name="Nomura T."/>
            <person name="Sasaki-Sekimoto Y."/>
            <person name="Seto Y."/>
            <person name="Wang Y."/>
            <person name="Wakatake T."/>
            <person name="Sakakibara H."/>
            <person name="Demura T."/>
            <person name="Yamaguchi S."/>
            <person name="Yoneyama K."/>
            <person name="Manabe R.I."/>
            <person name="Nelson D.C."/>
            <person name="Schulman A.H."/>
            <person name="Timko M.P."/>
            <person name="dePamphilis C.W."/>
            <person name="Choi D."/>
            <person name="Shirasu K."/>
        </authorList>
    </citation>
    <scope>NUCLEOTIDE SEQUENCE [LARGE SCALE GENOMIC DNA]</scope>
    <source>
        <strain evidence="3">cv. UVA1</strain>
    </source>
</reference>
<protein>
    <submittedName>
        <fullName evidence="2">ATP-dependent RNA helicase rok1</fullName>
    </submittedName>
</protein>
<proteinExistence type="predicted"/>
<organism evidence="2 3">
    <name type="scientific">Striga asiatica</name>
    <name type="common">Asiatic witchweed</name>
    <name type="synonym">Buchnera asiatica</name>
    <dbReference type="NCBI Taxonomy" id="4170"/>
    <lineage>
        <taxon>Eukaryota</taxon>
        <taxon>Viridiplantae</taxon>
        <taxon>Streptophyta</taxon>
        <taxon>Embryophyta</taxon>
        <taxon>Tracheophyta</taxon>
        <taxon>Spermatophyta</taxon>
        <taxon>Magnoliopsida</taxon>
        <taxon>eudicotyledons</taxon>
        <taxon>Gunneridae</taxon>
        <taxon>Pentapetalae</taxon>
        <taxon>asterids</taxon>
        <taxon>lamiids</taxon>
        <taxon>Lamiales</taxon>
        <taxon>Orobanchaceae</taxon>
        <taxon>Buchnereae</taxon>
        <taxon>Striga</taxon>
    </lineage>
</organism>
<name>A0A5A7QVF4_STRAF</name>
<keyword evidence="2" id="KW-0067">ATP-binding</keyword>
<gene>
    <name evidence="2" type="ORF">STAS_26469</name>
</gene>
<keyword evidence="3" id="KW-1185">Reference proteome</keyword>
<feature type="region of interest" description="Disordered" evidence="1">
    <location>
        <begin position="190"/>
        <end position="231"/>
    </location>
</feature>
<evidence type="ECO:0000313" key="2">
    <source>
        <dbReference type="EMBL" id="GER49234.1"/>
    </source>
</evidence>
<keyword evidence="2" id="KW-0347">Helicase</keyword>
<accession>A0A5A7QVF4</accession>
<evidence type="ECO:0000256" key="1">
    <source>
        <dbReference type="SAM" id="MobiDB-lite"/>
    </source>
</evidence>
<dbReference type="AlphaFoldDB" id="A0A5A7QVF4"/>
<evidence type="ECO:0000313" key="3">
    <source>
        <dbReference type="Proteomes" id="UP000325081"/>
    </source>
</evidence>
<comment type="caution">
    <text evidence="2">The sequence shown here is derived from an EMBL/GenBank/DDBJ whole genome shotgun (WGS) entry which is preliminary data.</text>
</comment>
<dbReference type="GO" id="GO:0004386">
    <property type="term" value="F:helicase activity"/>
    <property type="evidence" value="ECO:0007669"/>
    <property type="project" value="UniProtKB-KW"/>
</dbReference>
<keyword evidence="2" id="KW-0378">Hydrolase</keyword>
<dbReference type="EMBL" id="BKCP01008515">
    <property type="protein sequence ID" value="GER49234.1"/>
    <property type="molecule type" value="Genomic_DNA"/>
</dbReference>
<feature type="compositionally biased region" description="Basic and acidic residues" evidence="1">
    <location>
        <begin position="194"/>
        <end position="208"/>
    </location>
</feature>
<keyword evidence="2" id="KW-0547">Nucleotide-binding</keyword>
<dbReference type="Proteomes" id="UP000325081">
    <property type="component" value="Unassembled WGS sequence"/>
</dbReference>
<sequence length="324" mass="35902">MAANILLHSFNLPTLIKDFRTALKLASVSTFPLALKTPTTFRNKSMSSSLLTTIFFKRKVQSLAKGLFPPFLALTLQYPIKYPPGCIRIGIGILQEAQYQIMSNNNRKCPPTEYLHRREALTTQRRAQGTTRNVDERQKVSASLEVRVGGEMRKRRSGCGPDLRGAATECGSAMEHGEKGDRLKRRTKFVNTEKTPDVPTKNEKEKRPQIALSGTRPPKTHNTDPGQGQNPWSMGFLVRRANSHPTRPVEYISFSRCPFSRHRSPASAFAATTLHPAVIPEPVVDPPATTTTSSSQSDGYYPRSICCKVVPNLLSAALQPPYGV</sequence>